<keyword evidence="9" id="KW-0436">Ligase</keyword>
<organism evidence="22">
    <name type="scientific">freshwater metagenome</name>
    <dbReference type="NCBI Taxonomy" id="449393"/>
    <lineage>
        <taxon>unclassified sequences</taxon>
        <taxon>metagenomes</taxon>
        <taxon>ecological metagenomes</taxon>
    </lineage>
</organism>
<accession>A0A6J6TEI1</accession>
<dbReference type="HAMAP" id="MF_00283">
    <property type="entry name" value="Phe_tRNA_synth_beta1"/>
    <property type="match status" value="1"/>
</dbReference>
<feature type="domain" description="B5" evidence="21">
    <location>
        <begin position="407"/>
        <end position="482"/>
    </location>
</feature>
<gene>
    <name evidence="22" type="ORF">UFOPK2809_00608</name>
</gene>
<dbReference type="AlphaFoldDB" id="A0A6J6TEI1"/>
<keyword evidence="13" id="KW-0460">Magnesium</keyword>
<keyword evidence="16" id="KW-0030">Aminoacyl-tRNA synthetase</keyword>
<keyword evidence="8" id="KW-0820">tRNA-binding</keyword>
<evidence type="ECO:0000256" key="10">
    <source>
        <dbReference type="ARBA" id="ARBA00022723"/>
    </source>
</evidence>
<dbReference type="PANTHER" id="PTHR10947">
    <property type="entry name" value="PHENYLALANYL-TRNA SYNTHETASE BETA CHAIN AND LEUCINE-RICH REPEAT-CONTAINING PROTEIN 47"/>
    <property type="match status" value="1"/>
</dbReference>
<dbReference type="PROSITE" id="PS50886">
    <property type="entry name" value="TRBD"/>
    <property type="match status" value="1"/>
</dbReference>
<dbReference type="SUPFAM" id="SSF56037">
    <property type="entry name" value="PheT/TilS domain"/>
    <property type="match status" value="1"/>
</dbReference>
<evidence type="ECO:0000313" key="22">
    <source>
        <dbReference type="EMBL" id="CAB4745508.1"/>
    </source>
</evidence>
<evidence type="ECO:0000256" key="3">
    <source>
        <dbReference type="ARBA" id="ARBA00008653"/>
    </source>
</evidence>
<dbReference type="NCBIfam" id="TIGR00472">
    <property type="entry name" value="pheT_bact"/>
    <property type="match status" value="1"/>
</dbReference>
<dbReference type="GO" id="GO:0006432">
    <property type="term" value="P:phenylalanyl-tRNA aminoacylation"/>
    <property type="evidence" value="ECO:0007669"/>
    <property type="project" value="InterPro"/>
</dbReference>
<dbReference type="SMART" id="SM00874">
    <property type="entry name" value="B5"/>
    <property type="match status" value="1"/>
</dbReference>
<feature type="domain" description="TRNA-binding" evidence="19">
    <location>
        <begin position="42"/>
        <end position="153"/>
    </location>
</feature>
<proteinExistence type="inferred from homology"/>
<dbReference type="CDD" id="cd02796">
    <property type="entry name" value="tRNA_bind_bactPheRS"/>
    <property type="match status" value="1"/>
</dbReference>
<evidence type="ECO:0000256" key="4">
    <source>
        <dbReference type="ARBA" id="ARBA00011209"/>
    </source>
</evidence>
<dbReference type="InterPro" id="IPR033714">
    <property type="entry name" value="tRNA_bind_bactPheRS"/>
</dbReference>
<dbReference type="Gene3D" id="3.50.40.10">
    <property type="entry name" value="Phenylalanyl-trna Synthetase, Chain B, domain 3"/>
    <property type="match status" value="1"/>
</dbReference>
<dbReference type="PANTHER" id="PTHR10947:SF0">
    <property type="entry name" value="PHENYLALANINE--TRNA LIGASE BETA SUBUNIT"/>
    <property type="match status" value="1"/>
</dbReference>
<evidence type="ECO:0000256" key="1">
    <source>
        <dbReference type="ARBA" id="ARBA00001946"/>
    </source>
</evidence>
<dbReference type="InterPro" id="IPR045060">
    <property type="entry name" value="Phe-tRNA-ligase_IIc_bsu"/>
</dbReference>
<dbReference type="InterPro" id="IPR020825">
    <property type="entry name" value="Phe-tRNA_synthase-like_B3/B4"/>
</dbReference>
<dbReference type="PROSITE" id="PS51447">
    <property type="entry name" value="FDX_ACB"/>
    <property type="match status" value="1"/>
</dbReference>
<dbReference type="InterPro" id="IPR005121">
    <property type="entry name" value="Fdx_antiC-bd"/>
</dbReference>
<comment type="subcellular location">
    <subcellularLocation>
        <location evidence="2">Cytoplasm</location>
    </subcellularLocation>
</comment>
<dbReference type="Gene3D" id="3.30.70.380">
    <property type="entry name" value="Ferrodoxin-fold anticodon-binding domain"/>
    <property type="match status" value="1"/>
</dbReference>
<dbReference type="InterPro" id="IPR045864">
    <property type="entry name" value="aa-tRNA-synth_II/BPL/LPL"/>
</dbReference>
<dbReference type="SUPFAM" id="SSF55681">
    <property type="entry name" value="Class II aaRS and biotin synthetases"/>
    <property type="match status" value="1"/>
</dbReference>
<evidence type="ECO:0000256" key="12">
    <source>
        <dbReference type="ARBA" id="ARBA00022840"/>
    </source>
</evidence>
<dbReference type="GO" id="GO:0005524">
    <property type="term" value="F:ATP binding"/>
    <property type="evidence" value="ECO:0007669"/>
    <property type="project" value="UniProtKB-KW"/>
</dbReference>
<comment type="similarity">
    <text evidence="3">Belongs to the phenylalanyl-tRNA synthetase beta subunit family. Type 1 subfamily.</text>
</comment>
<evidence type="ECO:0000256" key="18">
    <source>
        <dbReference type="ARBA" id="ARBA00049255"/>
    </source>
</evidence>
<dbReference type="Pfam" id="PF17759">
    <property type="entry name" value="tRNA_synthFbeta"/>
    <property type="match status" value="1"/>
</dbReference>
<comment type="cofactor">
    <cofactor evidence="1">
        <name>Mg(2+)</name>
        <dbReference type="ChEBI" id="CHEBI:18420"/>
    </cofactor>
</comment>
<dbReference type="Pfam" id="PF01588">
    <property type="entry name" value="tRNA_bind"/>
    <property type="match status" value="1"/>
</dbReference>
<dbReference type="SUPFAM" id="SSF46955">
    <property type="entry name" value="Putative DNA-binding domain"/>
    <property type="match status" value="1"/>
</dbReference>
<dbReference type="InterPro" id="IPR041616">
    <property type="entry name" value="PheRS_beta_core"/>
</dbReference>
<dbReference type="Pfam" id="PF03484">
    <property type="entry name" value="B5"/>
    <property type="match status" value="1"/>
</dbReference>
<evidence type="ECO:0000259" key="19">
    <source>
        <dbReference type="PROSITE" id="PS50886"/>
    </source>
</evidence>
<evidence type="ECO:0000259" key="21">
    <source>
        <dbReference type="PROSITE" id="PS51483"/>
    </source>
</evidence>
<dbReference type="InterPro" id="IPR012340">
    <property type="entry name" value="NA-bd_OB-fold"/>
</dbReference>
<comment type="subunit">
    <text evidence="4">Tetramer of two alpha and two beta subunits.</text>
</comment>
<evidence type="ECO:0000256" key="6">
    <source>
        <dbReference type="ARBA" id="ARBA00017032"/>
    </source>
</evidence>
<dbReference type="Gene3D" id="2.40.50.140">
    <property type="entry name" value="Nucleic acid-binding proteins"/>
    <property type="match status" value="1"/>
</dbReference>
<dbReference type="Gene3D" id="3.30.56.10">
    <property type="match status" value="2"/>
</dbReference>
<evidence type="ECO:0000259" key="20">
    <source>
        <dbReference type="PROSITE" id="PS51447"/>
    </source>
</evidence>
<comment type="catalytic activity">
    <reaction evidence="18">
        <text>tRNA(Phe) + L-phenylalanine + ATP = L-phenylalanyl-tRNA(Phe) + AMP + diphosphate + H(+)</text>
        <dbReference type="Rhea" id="RHEA:19413"/>
        <dbReference type="Rhea" id="RHEA-COMP:9668"/>
        <dbReference type="Rhea" id="RHEA-COMP:9699"/>
        <dbReference type="ChEBI" id="CHEBI:15378"/>
        <dbReference type="ChEBI" id="CHEBI:30616"/>
        <dbReference type="ChEBI" id="CHEBI:33019"/>
        <dbReference type="ChEBI" id="CHEBI:58095"/>
        <dbReference type="ChEBI" id="CHEBI:78442"/>
        <dbReference type="ChEBI" id="CHEBI:78531"/>
        <dbReference type="ChEBI" id="CHEBI:456215"/>
        <dbReference type="EC" id="6.1.1.20"/>
    </reaction>
</comment>
<keyword evidence="15" id="KW-0648">Protein biosynthesis</keyword>
<evidence type="ECO:0000256" key="13">
    <source>
        <dbReference type="ARBA" id="ARBA00022842"/>
    </source>
</evidence>
<dbReference type="SUPFAM" id="SSF50249">
    <property type="entry name" value="Nucleic acid-binding proteins"/>
    <property type="match status" value="1"/>
</dbReference>
<dbReference type="Pfam" id="PF03483">
    <property type="entry name" value="B3_4"/>
    <property type="match status" value="1"/>
</dbReference>
<dbReference type="InterPro" id="IPR004532">
    <property type="entry name" value="Phe-tRNA-ligase_IIc_bsu_bact"/>
</dbReference>
<dbReference type="CDD" id="cd00769">
    <property type="entry name" value="PheRS_beta_core"/>
    <property type="match status" value="1"/>
</dbReference>
<dbReference type="InterPro" id="IPR005146">
    <property type="entry name" value="B3/B4_tRNA-bd"/>
</dbReference>
<dbReference type="PROSITE" id="PS51483">
    <property type="entry name" value="B5"/>
    <property type="match status" value="1"/>
</dbReference>
<dbReference type="InterPro" id="IPR005147">
    <property type="entry name" value="tRNA_synthase_B5-dom"/>
</dbReference>
<evidence type="ECO:0000256" key="8">
    <source>
        <dbReference type="ARBA" id="ARBA00022555"/>
    </source>
</evidence>
<dbReference type="InterPro" id="IPR036690">
    <property type="entry name" value="Fdx_antiC-bd_sf"/>
</dbReference>
<dbReference type="Pfam" id="PF03147">
    <property type="entry name" value="FDX-ACB"/>
    <property type="match status" value="1"/>
</dbReference>
<name>A0A6J6TEI1_9ZZZZ</name>
<protein>
    <recommendedName>
        <fullName evidence="6">Phenylalanine--tRNA ligase beta subunit</fullName>
        <ecNumber evidence="5">6.1.1.20</ecNumber>
    </recommendedName>
    <alternativeName>
        <fullName evidence="17">Phenylalanyl-tRNA synthetase beta subunit</fullName>
    </alternativeName>
</protein>
<evidence type="ECO:0000256" key="7">
    <source>
        <dbReference type="ARBA" id="ARBA00022490"/>
    </source>
</evidence>
<keyword evidence="12" id="KW-0067">ATP-binding</keyword>
<evidence type="ECO:0000256" key="9">
    <source>
        <dbReference type="ARBA" id="ARBA00022598"/>
    </source>
</evidence>
<keyword evidence="7" id="KW-0963">Cytoplasm</keyword>
<evidence type="ECO:0000256" key="17">
    <source>
        <dbReference type="ARBA" id="ARBA00033189"/>
    </source>
</evidence>
<keyword evidence="11" id="KW-0547">Nucleotide-binding</keyword>
<dbReference type="GO" id="GO:0000287">
    <property type="term" value="F:magnesium ion binding"/>
    <property type="evidence" value="ECO:0007669"/>
    <property type="project" value="InterPro"/>
</dbReference>
<keyword evidence="14" id="KW-0694">RNA-binding</keyword>
<dbReference type="SMART" id="SM00896">
    <property type="entry name" value="FDX-ACB"/>
    <property type="match status" value="1"/>
</dbReference>
<dbReference type="InterPro" id="IPR009061">
    <property type="entry name" value="DNA-bd_dom_put_sf"/>
</dbReference>
<dbReference type="EC" id="6.1.1.20" evidence="5"/>
<dbReference type="GO" id="GO:0004826">
    <property type="term" value="F:phenylalanine-tRNA ligase activity"/>
    <property type="evidence" value="ECO:0007669"/>
    <property type="project" value="UniProtKB-EC"/>
</dbReference>
<dbReference type="GO" id="GO:0000049">
    <property type="term" value="F:tRNA binding"/>
    <property type="evidence" value="ECO:0007669"/>
    <property type="project" value="UniProtKB-KW"/>
</dbReference>
<keyword evidence="10" id="KW-0479">Metal-binding</keyword>
<dbReference type="SMART" id="SM00873">
    <property type="entry name" value="B3_4"/>
    <property type="match status" value="1"/>
</dbReference>
<evidence type="ECO:0000256" key="11">
    <source>
        <dbReference type="ARBA" id="ARBA00022741"/>
    </source>
</evidence>
<evidence type="ECO:0000256" key="2">
    <source>
        <dbReference type="ARBA" id="ARBA00004496"/>
    </source>
</evidence>
<evidence type="ECO:0000256" key="5">
    <source>
        <dbReference type="ARBA" id="ARBA00012814"/>
    </source>
</evidence>
<evidence type="ECO:0000256" key="16">
    <source>
        <dbReference type="ARBA" id="ARBA00023146"/>
    </source>
</evidence>
<reference evidence="22" key="1">
    <citation type="submission" date="2020-05" db="EMBL/GenBank/DDBJ databases">
        <authorList>
            <person name="Chiriac C."/>
            <person name="Salcher M."/>
            <person name="Ghai R."/>
            <person name="Kavagutti S V."/>
        </authorList>
    </citation>
    <scope>NUCLEOTIDE SEQUENCE</scope>
</reference>
<dbReference type="EMBL" id="CAEZZA010000065">
    <property type="protein sequence ID" value="CAB4745508.1"/>
    <property type="molecule type" value="Genomic_DNA"/>
</dbReference>
<sequence>MRAPVSWIRELIDIPVNQTGRDMAARLIDAGLEVETVETIGGGVNGALYVGKVLEIEELTEFKKPIRWCQVDVGAAGGGVRGIICGARNFTVGDIVVVALPGTVLPGGFEIASRETYGHISDGMICSERELALSEEHDGIMVLQSGTVGTNAAPLIGVGEEVLDIAVTPDRGYALSLRGIARELAISYGVPFDDPGLNVADLPAPAVGAVPAQCGSDDFEACALFTLRTIVGFDPKAPSPQWMKQRLTASGMRPVSLAVDVTNYVMLELGQPLHAFDLDKLNGSVRAGWAEPGSTLETLDHVTRKLGSDDLVILDDDGIIGLAGTMGGLDSEIDDDTTSIAIEAAHFSPRVVARMGRRHKLSSEASRRFERGVDRTLAPYASARAAALLIEFGGGHYVGMTAVEAPYDPVVISMQGREPAAVAGMSIEEDTVIKLLEAVGCGVRSNGNRLEVQVPPWRADLTDPADLVEEVVRLVGYKNLPSTLPIAAAGHGLTNSQRLKRRVGMTLAARGAVEVLTYPFVGDSELDDLQIPIADIRRSKVRLANPLSDEQPYLRASLLPGLLSTARRNLGRGSSGVSLFELGSVFQGESVGVVPRPSVLERPSADEWAALNGLLPSQPMHLGVVLAGEREAAGWWGPSLDHGWSDAVQMAQVIAEVIGSEITIEQGNDQVFHPGRCATINRAGKPIGVAGELHPRVIQAWSLPTRSSALELDLDALIAAAPAVRPAPAVSAHPVAKEDLAVVVADSVTVAAITAALRAGAGDLLESIRLFDIYSGPQVPEGHRSLAFALRFRASDRTLSAAETAEAREGAINRAGLDCGAVIRGA</sequence>
<evidence type="ECO:0000256" key="14">
    <source>
        <dbReference type="ARBA" id="ARBA00022884"/>
    </source>
</evidence>
<dbReference type="GO" id="GO:0009328">
    <property type="term" value="C:phenylalanine-tRNA ligase complex"/>
    <property type="evidence" value="ECO:0007669"/>
    <property type="project" value="TreeGrafter"/>
</dbReference>
<evidence type="ECO:0000256" key="15">
    <source>
        <dbReference type="ARBA" id="ARBA00022917"/>
    </source>
</evidence>
<feature type="domain" description="FDX-ACB" evidence="20">
    <location>
        <begin position="731"/>
        <end position="824"/>
    </location>
</feature>
<dbReference type="SUPFAM" id="SSF54991">
    <property type="entry name" value="Anticodon-binding domain of PheRS"/>
    <property type="match status" value="1"/>
</dbReference>
<dbReference type="InterPro" id="IPR002547">
    <property type="entry name" value="tRNA-bd_dom"/>
</dbReference>
<dbReference type="Gene3D" id="3.30.930.10">
    <property type="entry name" value="Bira Bifunctional Protein, Domain 2"/>
    <property type="match status" value="1"/>
</dbReference>